<evidence type="ECO:0000313" key="1">
    <source>
        <dbReference type="EMBL" id="JAI01460.1"/>
    </source>
</evidence>
<dbReference type="AlphaFoldDB" id="A0A0E9XFP0"/>
<proteinExistence type="predicted"/>
<accession>A0A0E9XFP0</accession>
<protein>
    <submittedName>
        <fullName evidence="1">Uncharacterized protein</fullName>
    </submittedName>
</protein>
<sequence length="19" mass="2325">MENTFLKFLVTCYFVNLKN</sequence>
<organism evidence="1">
    <name type="scientific">Anguilla anguilla</name>
    <name type="common">European freshwater eel</name>
    <name type="synonym">Muraena anguilla</name>
    <dbReference type="NCBI Taxonomy" id="7936"/>
    <lineage>
        <taxon>Eukaryota</taxon>
        <taxon>Metazoa</taxon>
        <taxon>Chordata</taxon>
        <taxon>Craniata</taxon>
        <taxon>Vertebrata</taxon>
        <taxon>Euteleostomi</taxon>
        <taxon>Actinopterygii</taxon>
        <taxon>Neopterygii</taxon>
        <taxon>Teleostei</taxon>
        <taxon>Anguilliformes</taxon>
        <taxon>Anguillidae</taxon>
        <taxon>Anguilla</taxon>
    </lineage>
</organism>
<name>A0A0E9XFP0_ANGAN</name>
<reference evidence="1" key="1">
    <citation type="submission" date="2014-11" db="EMBL/GenBank/DDBJ databases">
        <authorList>
            <person name="Amaro Gonzalez C."/>
        </authorList>
    </citation>
    <scope>NUCLEOTIDE SEQUENCE</scope>
</reference>
<dbReference type="EMBL" id="GBXM01007118">
    <property type="protein sequence ID" value="JAI01460.1"/>
    <property type="molecule type" value="Transcribed_RNA"/>
</dbReference>
<reference evidence="1" key="2">
    <citation type="journal article" date="2015" name="Fish Shellfish Immunol.">
        <title>Early steps in the European eel (Anguilla anguilla)-Vibrio vulnificus interaction in the gills: Role of the RtxA13 toxin.</title>
        <authorList>
            <person name="Callol A."/>
            <person name="Pajuelo D."/>
            <person name="Ebbesson L."/>
            <person name="Teles M."/>
            <person name="MacKenzie S."/>
            <person name="Amaro C."/>
        </authorList>
    </citation>
    <scope>NUCLEOTIDE SEQUENCE</scope>
</reference>